<evidence type="ECO:0000313" key="2">
    <source>
        <dbReference type="EMBL" id="CAC5368242.1"/>
    </source>
</evidence>
<organism evidence="2 3">
    <name type="scientific">Mytilus coruscus</name>
    <name type="common">Sea mussel</name>
    <dbReference type="NCBI Taxonomy" id="42192"/>
    <lineage>
        <taxon>Eukaryota</taxon>
        <taxon>Metazoa</taxon>
        <taxon>Spiralia</taxon>
        <taxon>Lophotrochozoa</taxon>
        <taxon>Mollusca</taxon>
        <taxon>Bivalvia</taxon>
        <taxon>Autobranchia</taxon>
        <taxon>Pteriomorphia</taxon>
        <taxon>Mytilida</taxon>
        <taxon>Mytiloidea</taxon>
        <taxon>Mytilidae</taxon>
        <taxon>Mytilinae</taxon>
        <taxon>Mytilus</taxon>
    </lineage>
</organism>
<dbReference type="EMBL" id="CACVKT020001464">
    <property type="protein sequence ID" value="CAC5368242.1"/>
    <property type="molecule type" value="Genomic_DNA"/>
</dbReference>
<name>A0A6J8AKY6_MYTCO</name>
<dbReference type="AlphaFoldDB" id="A0A6J8AKY6"/>
<sequence>MRRYIHGDFAIVEPDPYLYLQLTPDHADEVSSSSDHTWSHGGSSHKTDVTVKADGSVDLFSSNRENSSELSASQQDYLDEVLSATNDVNETSSCDSERILKQKTLKRKISCASPENKAAESATNYPTGFLCHRSSPSIKTSTIGINSTDSDSDCNVCKMVKKKHRKQN</sequence>
<proteinExistence type="predicted"/>
<feature type="compositionally biased region" description="Polar residues" evidence="1">
    <location>
        <begin position="30"/>
        <end position="44"/>
    </location>
</feature>
<evidence type="ECO:0000256" key="1">
    <source>
        <dbReference type="SAM" id="MobiDB-lite"/>
    </source>
</evidence>
<keyword evidence="3" id="KW-1185">Reference proteome</keyword>
<dbReference type="Proteomes" id="UP000507470">
    <property type="component" value="Unassembled WGS sequence"/>
</dbReference>
<accession>A0A6J8AKY6</accession>
<reference evidence="2 3" key="1">
    <citation type="submission" date="2020-06" db="EMBL/GenBank/DDBJ databases">
        <authorList>
            <person name="Li R."/>
            <person name="Bekaert M."/>
        </authorList>
    </citation>
    <scope>NUCLEOTIDE SEQUENCE [LARGE SCALE GENOMIC DNA]</scope>
    <source>
        <strain evidence="3">wild</strain>
    </source>
</reference>
<protein>
    <submittedName>
        <fullName evidence="2">Uncharacterized protein</fullName>
    </submittedName>
</protein>
<evidence type="ECO:0000313" key="3">
    <source>
        <dbReference type="Proteomes" id="UP000507470"/>
    </source>
</evidence>
<dbReference type="OrthoDB" id="10581017at2759"/>
<feature type="region of interest" description="Disordered" evidence="1">
    <location>
        <begin position="29"/>
        <end position="50"/>
    </location>
</feature>
<gene>
    <name evidence="2" type="ORF">MCOR_7850</name>
</gene>